<keyword evidence="3" id="KW-1185">Reference proteome</keyword>
<name>A0AAN6G9J1_9BASI</name>
<reference evidence="2" key="1">
    <citation type="journal article" date="2023" name="PhytoFront">
        <title>Draft Genome Resources of Seven Strains of Tilletia horrida, Causal Agent of Kernel Smut of Rice.</title>
        <authorList>
            <person name="Khanal S."/>
            <person name="Antony Babu S."/>
            <person name="Zhou X.G."/>
        </authorList>
    </citation>
    <scope>NUCLEOTIDE SEQUENCE</scope>
    <source>
        <strain evidence="2">TX3</strain>
    </source>
</reference>
<dbReference type="AlphaFoldDB" id="A0AAN6G9J1"/>
<feature type="compositionally biased region" description="Low complexity" evidence="1">
    <location>
        <begin position="349"/>
        <end position="381"/>
    </location>
</feature>
<proteinExistence type="predicted"/>
<dbReference type="Proteomes" id="UP001176521">
    <property type="component" value="Unassembled WGS sequence"/>
</dbReference>
<evidence type="ECO:0000256" key="1">
    <source>
        <dbReference type="SAM" id="MobiDB-lite"/>
    </source>
</evidence>
<comment type="caution">
    <text evidence="2">The sequence shown here is derived from an EMBL/GenBank/DDBJ whole genome shotgun (WGS) entry which is preliminary data.</text>
</comment>
<protein>
    <submittedName>
        <fullName evidence="2">Uncharacterized protein</fullName>
    </submittedName>
</protein>
<feature type="region of interest" description="Disordered" evidence="1">
    <location>
        <begin position="349"/>
        <end position="383"/>
    </location>
</feature>
<evidence type="ECO:0000313" key="2">
    <source>
        <dbReference type="EMBL" id="KAK0528421.1"/>
    </source>
</evidence>
<sequence length="428" mass="43854">MADALNATAQAAAALAAEAAAAAANKLNPNVFLATGGRTALSHLPTPAFLAPVLRLNTLLLSSQLHGSYFPFPWMFVLHAVRCSFAWRGIIHANTLRLRAKGEPVRGLTWGADVFGFLLMSWGGGILAHFITGQIPPQFLYPGSALTYLPVHAAISLFLSLPSLSSFHPTAALLDVLMPFIDGATRAGAVALGVNLAAAHSPSSLLLQLLLGTLTACGGGQSCGTLGTWNPNGWSLSTPPALAARTVMEGVDVWAPFLAAVGYIVLGGTHEDVLPLTRPAVAALQRFGLIDAKATAVSATGAVSVLSPTAARALATLIITSAFVWRATVLHGQWATASISSLSSGTAASKSGSGSAAKSPASKSRKASGTASNGAASSSSKKAVKAVEAEAEKLISAIGTGVEEDERSTSPSPGPSDQPVRRSRRRKT</sequence>
<accession>A0AAN6G9J1</accession>
<organism evidence="2 3">
    <name type="scientific">Tilletia horrida</name>
    <dbReference type="NCBI Taxonomy" id="155126"/>
    <lineage>
        <taxon>Eukaryota</taxon>
        <taxon>Fungi</taxon>
        <taxon>Dikarya</taxon>
        <taxon>Basidiomycota</taxon>
        <taxon>Ustilaginomycotina</taxon>
        <taxon>Exobasidiomycetes</taxon>
        <taxon>Tilletiales</taxon>
        <taxon>Tilletiaceae</taxon>
        <taxon>Tilletia</taxon>
    </lineage>
</organism>
<evidence type="ECO:0000313" key="3">
    <source>
        <dbReference type="Proteomes" id="UP001176521"/>
    </source>
</evidence>
<dbReference type="EMBL" id="JAPDMQ010000274">
    <property type="protein sequence ID" value="KAK0528421.1"/>
    <property type="molecule type" value="Genomic_DNA"/>
</dbReference>
<feature type="region of interest" description="Disordered" evidence="1">
    <location>
        <begin position="397"/>
        <end position="428"/>
    </location>
</feature>
<gene>
    <name evidence="2" type="ORF">OC842_004558</name>
</gene>